<proteinExistence type="predicted"/>
<gene>
    <name evidence="1" type="ordered locus">FsymDg_1003</name>
</gene>
<keyword evidence="2" id="KW-1185">Reference proteome</keyword>
<accession>F8AY09</accession>
<sequence length="41" mass="4848">MIFAGDFCRQIFPWFPVRFGSFWRILLGGSPEWISVAGIRW</sequence>
<name>F8AY09_9ACTN</name>
<evidence type="ECO:0000313" key="2">
    <source>
        <dbReference type="Proteomes" id="UP000001549"/>
    </source>
</evidence>
<evidence type="ECO:0000313" key="1">
    <source>
        <dbReference type="EMBL" id="AEH08508.1"/>
    </source>
</evidence>
<reference evidence="1 2" key="1">
    <citation type="submission" date="2011-05" db="EMBL/GenBank/DDBJ databases">
        <title>Complete sequence of chromosome of Frankia symbiont of Datisca glomerata.</title>
        <authorList>
            <consortium name="US DOE Joint Genome Institute"/>
            <person name="Lucas S."/>
            <person name="Han J."/>
            <person name="Lapidus A."/>
            <person name="Cheng J.-F."/>
            <person name="Goodwin L."/>
            <person name="Pitluck S."/>
            <person name="Peters L."/>
            <person name="Mikhailova N."/>
            <person name="Chertkov O."/>
            <person name="Teshima H."/>
            <person name="Han C."/>
            <person name="Tapia R."/>
            <person name="Land M."/>
            <person name="Hauser L."/>
            <person name="Kyrpides N."/>
            <person name="Ivanova N."/>
            <person name="Pagani I."/>
            <person name="Berry A."/>
            <person name="Pawlowski K."/>
            <person name="Persson T."/>
            <person name="Vanden Heuvel B."/>
            <person name="Benson D."/>
            <person name="Woyke T."/>
        </authorList>
    </citation>
    <scope>NUCLEOTIDE SEQUENCE [LARGE SCALE GENOMIC DNA]</scope>
    <source>
        <strain evidence="2">4085684</strain>
    </source>
</reference>
<dbReference type="HOGENOM" id="CLU_3270431_0_0_11"/>
<dbReference type="Proteomes" id="UP000001549">
    <property type="component" value="Chromosome"/>
</dbReference>
<dbReference type="STRING" id="656024.FsymDg_1003"/>
<dbReference type="AlphaFoldDB" id="F8AY09"/>
<dbReference type="KEGG" id="fsy:FsymDg_1003"/>
<organism evidence="1 2">
    <name type="scientific">Candidatus Protofrankia datiscae</name>
    <dbReference type="NCBI Taxonomy" id="2716812"/>
    <lineage>
        <taxon>Bacteria</taxon>
        <taxon>Bacillati</taxon>
        <taxon>Actinomycetota</taxon>
        <taxon>Actinomycetes</taxon>
        <taxon>Frankiales</taxon>
        <taxon>Frankiaceae</taxon>
        <taxon>Protofrankia</taxon>
    </lineage>
</organism>
<dbReference type="EMBL" id="CP002801">
    <property type="protein sequence ID" value="AEH08508.1"/>
    <property type="molecule type" value="Genomic_DNA"/>
</dbReference>
<protein>
    <submittedName>
        <fullName evidence="1">Uncharacterized protein</fullName>
    </submittedName>
</protein>